<dbReference type="Pfam" id="PF13561">
    <property type="entry name" value="adh_short_C2"/>
    <property type="match status" value="1"/>
</dbReference>
<evidence type="ECO:0000256" key="1">
    <source>
        <dbReference type="ARBA" id="ARBA00006484"/>
    </source>
</evidence>
<comment type="caution">
    <text evidence="3">The sequence shown here is derived from an EMBL/GenBank/DDBJ whole genome shotgun (WGS) entry which is preliminary data.</text>
</comment>
<dbReference type="RefSeq" id="WP_354487275.1">
    <property type="nucleotide sequence ID" value="NZ_JBEPMC010000001.1"/>
</dbReference>
<gene>
    <name evidence="3" type="ORF">ABID19_000194</name>
</gene>
<keyword evidence="4" id="KW-1185">Reference proteome</keyword>
<sequence length="254" mass="26041">MTRYAIVTGAGGGIGGASARAVAAAGCHVGLFDIDEDAAMRTLRNIEAAGGSGEAYEVDCGDTAGLRGAVARFMADAGPPDVVVSAVALERHGGLFATSEADIHASFQTTVVGAYALLAATTAHMQQTGGQIVVISSPHAIRPFAGALAYNIAEAGLRQLALTAAHELARFRIAVNLVEPGWTDTPGERLLYTEEFLAESASKLPWGRRAAAEEIGAAVAYLTSEAARYISGATLRVDGAMGVSMARLPGLEPS</sequence>
<dbReference type="InterPro" id="IPR036291">
    <property type="entry name" value="NAD(P)-bd_dom_sf"/>
</dbReference>
<name>A0ABV2GGA4_9HYPH</name>
<dbReference type="Gene3D" id="3.40.50.720">
    <property type="entry name" value="NAD(P)-binding Rossmann-like Domain"/>
    <property type="match status" value="1"/>
</dbReference>
<evidence type="ECO:0000313" key="3">
    <source>
        <dbReference type="EMBL" id="MET3577179.1"/>
    </source>
</evidence>
<dbReference type="Proteomes" id="UP001549204">
    <property type="component" value="Unassembled WGS sequence"/>
</dbReference>
<dbReference type="PANTHER" id="PTHR43639:SF1">
    <property type="entry name" value="SHORT-CHAIN DEHYDROGENASE_REDUCTASE FAMILY PROTEIN"/>
    <property type="match status" value="1"/>
</dbReference>
<dbReference type="InterPro" id="IPR002347">
    <property type="entry name" value="SDR_fam"/>
</dbReference>
<evidence type="ECO:0000313" key="4">
    <source>
        <dbReference type="Proteomes" id="UP001549204"/>
    </source>
</evidence>
<dbReference type="PRINTS" id="PR00081">
    <property type="entry name" value="GDHRDH"/>
</dbReference>
<evidence type="ECO:0000256" key="2">
    <source>
        <dbReference type="ARBA" id="ARBA00023002"/>
    </source>
</evidence>
<comment type="similarity">
    <text evidence="1">Belongs to the short-chain dehydrogenases/reductases (SDR) family.</text>
</comment>
<organism evidence="3 4">
    <name type="scientific">Mesorhizobium robiniae</name>
    <dbReference type="NCBI Taxonomy" id="559315"/>
    <lineage>
        <taxon>Bacteria</taxon>
        <taxon>Pseudomonadati</taxon>
        <taxon>Pseudomonadota</taxon>
        <taxon>Alphaproteobacteria</taxon>
        <taxon>Hyphomicrobiales</taxon>
        <taxon>Phyllobacteriaceae</taxon>
        <taxon>Mesorhizobium</taxon>
    </lineage>
</organism>
<dbReference type="SUPFAM" id="SSF51735">
    <property type="entry name" value="NAD(P)-binding Rossmann-fold domains"/>
    <property type="match status" value="1"/>
</dbReference>
<dbReference type="CDD" id="cd05233">
    <property type="entry name" value="SDR_c"/>
    <property type="match status" value="1"/>
</dbReference>
<proteinExistence type="inferred from homology"/>
<dbReference type="PANTHER" id="PTHR43639">
    <property type="entry name" value="OXIDOREDUCTASE, SHORT-CHAIN DEHYDROGENASE/REDUCTASE FAMILY (AFU_ORTHOLOGUE AFUA_5G02870)"/>
    <property type="match status" value="1"/>
</dbReference>
<dbReference type="EMBL" id="JBEPMC010000001">
    <property type="protein sequence ID" value="MET3577179.1"/>
    <property type="molecule type" value="Genomic_DNA"/>
</dbReference>
<protein>
    <submittedName>
        <fullName evidence="3">Glucose 1-dehydrogenase</fullName>
        <ecNumber evidence="3">1.1.1.47</ecNumber>
    </submittedName>
</protein>
<reference evidence="3 4" key="1">
    <citation type="submission" date="2024-06" db="EMBL/GenBank/DDBJ databases">
        <title>Genomic Encyclopedia of Type Strains, Phase IV (KMG-IV): sequencing the most valuable type-strain genomes for metagenomic binning, comparative biology and taxonomic classification.</title>
        <authorList>
            <person name="Goeker M."/>
        </authorList>
    </citation>
    <scope>NUCLEOTIDE SEQUENCE [LARGE SCALE GENOMIC DNA]</scope>
    <source>
        <strain evidence="3 4">DSM 100022</strain>
    </source>
</reference>
<dbReference type="EC" id="1.1.1.47" evidence="3"/>
<dbReference type="GO" id="GO:0047936">
    <property type="term" value="F:glucose 1-dehydrogenase [NAD(P)+] activity"/>
    <property type="evidence" value="ECO:0007669"/>
    <property type="project" value="UniProtKB-EC"/>
</dbReference>
<accession>A0ABV2GGA4</accession>
<keyword evidence="2 3" id="KW-0560">Oxidoreductase</keyword>